<protein>
    <recommendedName>
        <fullName evidence="2">Regulatory protein YycH domain-containing protein</fullName>
    </recommendedName>
</protein>
<accession>A0A9W5X5H7</accession>
<sequence length="432" mass="50145">MKFETVKTFVLVILVGVSLLLTLALWSFKPNLKFLGDMDYAEADIGGQGNLTKKDVVAPKNIIFQINSRYYGFSNPVEGQSLYQDMQSWVLYNFKTSEANGPPDDDYQIELLFPDELPMEIADDLFTFDEEPDLPEWSFQRVFITFHPNDSSLEIQFLSTSGDRRASAIVNNSKKYNQLWAYLTKQEGLSEYIQYKESGIPIYVPKNLQEMTERKLTIKNIDPDNLVDALFRNPEIVRRDVTNVGETYYTDSARGMRVKEDGRSIEFVNPLNTNYERMRAFDLLETSMASINEQKGWTGDFNLEELRPSTNFVRFRMYYDGYPVFNSSLAVIEQEWRNQQLYKYQRPLFSYNSPPIGGSSVKLRSGNDVIYFIENASYKAENIDDIQIGYHLVYEEDDLSFYLTLKPAWYINYNGSWQEINFDELSPNKKGG</sequence>
<evidence type="ECO:0000259" key="2">
    <source>
        <dbReference type="Pfam" id="PF07435"/>
    </source>
</evidence>
<dbReference type="RefSeq" id="WP_102416233.1">
    <property type="nucleotide sequence ID" value="NZ_BMJD01000014.1"/>
</dbReference>
<keyword evidence="1" id="KW-0812">Transmembrane</keyword>
<keyword evidence="4" id="KW-1185">Reference proteome</keyword>
<evidence type="ECO:0000256" key="1">
    <source>
        <dbReference type="SAM" id="Phobius"/>
    </source>
</evidence>
<dbReference type="InterPro" id="IPR009996">
    <property type="entry name" value="YycH"/>
</dbReference>
<gene>
    <name evidence="3" type="ORF">GCM10011409_20540</name>
</gene>
<comment type="caution">
    <text evidence="3">The sequence shown here is derived from an EMBL/GenBank/DDBJ whole genome shotgun (WGS) entry which is preliminary data.</text>
</comment>
<dbReference type="EMBL" id="BMJD01000014">
    <property type="protein sequence ID" value="GGB42859.1"/>
    <property type="molecule type" value="Genomic_DNA"/>
</dbReference>
<keyword evidence="1" id="KW-0472">Membrane</keyword>
<dbReference type="CDD" id="cd15787">
    <property type="entry name" value="YycH_N"/>
    <property type="match status" value="1"/>
</dbReference>
<keyword evidence="1" id="KW-1133">Transmembrane helix</keyword>
<dbReference type="AlphaFoldDB" id="A0A9W5X5H7"/>
<proteinExistence type="predicted"/>
<organism evidence="3 4">
    <name type="scientific">Lentibacillus populi</name>
    <dbReference type="NCBI Taxonomy" id="1827502"/>
    <lineage>
        <taxon>Bacteria</taxon>
        <taxon>Bacillati</taxon>
        <taxon>Bacillota</taxon>
        <taxon>Bacilli</taxon>
        <taxon>Bacillales</taxon>
        <taxon>Bacillaceae</taxon>
        <taxon>Lentibacillus</taxon>
    </lineage>
</organism>
<feature type="transmembrane region" description="Helical" evidence="1">
    <location>
        <begin position="6"/>
        <end position="28"/>
    </location>
</feature>
<dbReference type="Gene3D" id="3.30.310.160">
    <property type="entry name" value="YycH protein, domain 2"/>
    <property type="match status" value="1"/>
</dbReference>
<reference evidence="3" key="2">
    <citation type="submission" date="2020-09" db="EMBL/GenBank/DDBJ databases">
        <authorList>
            <person name="Sun Q."/>
            <person name="Zhou Y."/>
        </authorList>
    </citation>
    <scope>NUCLEOTIDE SEQUENCE</scope>
    <source>
        <strain evidence="3">CGMCC 1.15454</strain>
    </source>
</reference>
<dbReference type="InterPro" id="IPR042274">
    <property type="entry name" value="YycH/YycI_2"/>
</dbReference>
<name>A0A9W5X5H7_9BACI</name>
<reference evidence="3" key="1">
    <citation type="journal article" date="2014" name="Int. J. Syst. Evol. Microbiol.">
        <title>Complete genome sequence of Corynebacterium casei LMG S-19264T (=DSM 44701T), isolated from a smear-ripened cheese.</title>
        <authorList>
            <consortium name="US DOE Joint Genome Institute (JGI-PGF)"/>
            <person name="Walter F."/>
            <person name="Albersmeier A."/>
            <person name="Kalinowski J."/>
            <person name="Ruckert C."/>
        </authorList>
    </citation>
    <scope>NUCLEOTIDE SEQUENCE</scope>
    <source>
        <strain evidence="3">CGMCC 1.15454</strain>
    </source>
</reference>
<dbReference type="Proteomes" id="UP000621492">
    <property type="component" value="Unassembled WGS sequence"/>
</dbReference>
<dbReference type="Pfam" id="PF07435">
    <property type="entry name" value="YycH"/>
    <property type="match status" value="1"/>
</dbReference>
<evidence type="ECO:0000313" key="4">
    <source>
        <dbReference type="Proteomes" id="UP000621492"/>
    </source>
</evidence>
<evidence type="ECO:0000313" key="3">
    <source>
        <dbReference type="EMBL" id="GGB42859.1"/>
    </source>
</evidence>
<feature type="domain" description="Regulatory protein YycH" evidence="2">
    <location>
        <begin position="4"/>
        <end position="423"/>
    </location>
</feature>